<keyword evidence="3" id="KW-1185">Reference proteome</keyword>
<keyword evidence="1" id="KW-1133">Transmembrane helix</keyword>
<feature type="transmembrane region" description="Helical" evidence="1">
    <location>
        <begin position="46"/>
        <end position="69"/>
    </location>
</feature>
<evidence type="ECO:0000313" key="2">
    <source>
        <dbReference type="EMBL" id="KAJ8481348.1"/>
    </source>
</evidence>
<feature type="transmembrane region" description="Helical" evidence="1">
    <location>
        <begin position="132"/>
        <end position="152"/>
    </location>
</feature>
<comment type="caution">
    <text evidence="2">The sequence shown here is derived from an EMBL/GenBank/DDBJ whole genome shotgun (WGS) entry which is preliminary data.</text>
</comment>
<evidence type="ECO:0000313" key="3">
    <source>
        <dbReference type="Proteomes" id="UP001215151"/>
    </source>
</evidence>
<dbReference type="EMBL" id="JAPEVG010000139">
    <property type="protein sequence ID" value="KAJ8481348.1"/>
    <property type="molecule type" value="Genomic_DNA"/>
</dbReference>
<feature type="transmembrane region" description="Helical" evidence="1">
    <location>
        <begin position="14"/>
        <end position="34"/>
    </location>
</feature>
<protein>
    <recommendedName>
        <fullName evidence="4">MARVEL domain-containing protein</fullName>
    </recommendedName>
</protein>
<evidence type="ECO:0000256" key="1">
    <source>
        <dbReference type="SAM" id="Phobius"/>
    </source>
</evidence>
<sequence>MAFSEFSSVGKKKLGVHVFLIVLDVIALAFAARVNIFQEFYFMADLFPLGLAIATLIILFFTLVLDLAITNVPTARPAFEIGLLYVLSIFWLAFNAFSTARWRNIPLNCNEIPEEYPDERTWCHDVQGLKSIVWIEFVALFFTASFILRYAITQHTRGRKQIWSGPLSRYVPRDLPQRNDFTTRQTFTDYFGARGGSMFEKF</sequence>
<gene>
    <name evidence="2" type="ORF">ONZ51_g6065</name>
</gene>
<name>A0AAD7TSV1_9APHY</name>
<accession>A0AAD7TSV1</accession>
<dbReference type="AlphaFoldDB" id="A0AAD7TSV1"/>
<organism evidence="2 3">
    <name type="scientific">Trametes cubensis</name>
    <dbReference type="NCBI Taxonomy" id="1111947"/>
    <lineage>
        <taxon>Eukaryota</taxon>
        <taxon>Fungi</taxon>
        <taxon>Dikarya</taxon>
        <taxon>Basidiomycota</taxon>
        <taxon>Agaricomycotina</taxon>
        <taxon>Agaricomycetes</taxon>
        <taxon>Polyporales</taxon>
        <taxon>Polyporaceae</taxon>
        <taxon>Trametes</taxon>
    </lineage>
</organism>
<proteinExistence type="predicted"/>
<reference evidence="2" key="1">
    <citation type="submission" date="2022-11" db="EMBL/GenBank/DDBJ databases">
        <title>Genome Sequence of Cubamyces cubensis.</title>
        <authorList>
            <person name="Buettner E."/>
        </authorList>
    </citation>
    <scope>NUCLEOTIDE SEQUENCE</scope>
    <source>
        <strain evidence="2">MPL-01</strain>
    </source>
</reference>
<keyword evidence="1" id="KW-0812">Transmembrane</keyword>
<keyword evidence="1" id="KW-0472">Membrane</keyword>
<evidence type="ECO:0008006" key="4">
    <source>
        <dbReference type="Google" id="ProtNLM"/>
    </source>
</evidence>
<dbReference type="Proteomes" id="UP001215151">
    <property type="component" value="Unassembled WGS sequence"/>
</dbReference>
<feature type="transmembrane region" description="Helical" evidence="1">
    <location>
        <begin position="81"/>
        <end position="98"/>
    </location>
</feature>